<evidence type="ECO:0000313" key="3">
    <source>
        <dbReference type="Proteomes" id="UP000789570"/>
    </source>
</evidence>
<dbReference type="CDD" id="cd09917">
    <property type="entry name" value="F-box_SF"/>
    <property type="match status" value="1"/>
</dbReference>
<dbReference type="InterPro" id="IPR001810">
    <property type="entry name" value="F-box_dom"/>
</dbReference>
<dbReference type="InterPro" id="IPR036047">
    <property type="entry name" value="F-box-like_dom_sf"/>
</dbReference>
<sequence length="524" mass="61787">MASNLPNECLLEIFKSIETDRKSLCSIILVNRTWCQISMPMLWSNPFKEYQTINSSFKVILPLISYLDKDTKEMIKINDSITSYYIPTKTMFNYASFIKELDYMDMYHQVILCLKKIREDQKRSNLYYEMVQKIDKSYHDIFVELIYKIVINNSRIKTFVIDMFFWRSNDIFGVLLKTPGQENAFSHSLRKFHCKLLAKDVNILFNFLKLANNQIRDLSLSLYGDEKDNIPYSSLIETIKSQPNLETLHISESTHFVKLILSELRSNVHSIAKLSLESHNSIEKSGFYFLSDEWGNSLELTLGELNKVENYYHDVSVPFSNLKRLKLDWNTCSSDQLQFQESEVHQSIITLIRNHYADLIQLDFNTLTEFHFKNIFEKIPNHCLNLQTISYNIHNLNDLDIIYSIFKNNLNLLSINLNLLIPITPSFFVDFAQQVPESIQNIILRNCSFNQDTLPLFLSNVKSNKLKSFKFIWKSGGMEVYDILKNLYVLIKNFSDERTWTIKDYRFELSGYRDRNVVSFEWEE</sequence>
<reference evidence="2" key="1">
    <citation type="submission" date="2021-06" db="EMBL/GenBank/DDBJ databases">
        <authorList>
            <person name="Kallberg Y."/>
            <person name="Tangrot J."/>
            <person name="Rosling A."/>
        </authorList>
    </citation>
    <scope>NUCLEOTIDE SEQUENCE</scope>
    <source>
        <strain evidence="2">UK204</strain>
    </source>
</reference>
<organism evidence="2 3">
    <name type="scientific">Funneliformis caledonium</name>
    <dbReference type="NCBI Taxonomy" id="1117310"/>
    <lineage>
        <taxon>Eukaryota</taxon>
        <taxon>Fungi</taxon>
        <taxon>Fungi incertae sedis</taxon>
        <taxon>Mucoromycota</taxon>
        <taxon>Glomeromycotina</taxon>
        <taxon>Glomeromycetes</taxon>
        <taxon>Glomerales</taxon>
        <taxon>Glomeraceae</taxon>
        <taxon>Funneliformis</taxon>
    </lineage>
</organism>
<dbReference type="Gene3D" id="1.20.1280.50">
    <property type="match status" value="1"/>
</dbReference>
<dbReference type="EMBL" id="CAJVPQ010000255">
    <property type="protein sequence ID" value="CAG8463373.1"/>
    <property type="molecule type" value="Genomic_DNA"/>
</dbReference>
<feature type="domain" description="F-box" evidence="1">
    <location>
        <begin position="3"/>
        <end position="47"/>
    </location>
</feature>
<evidence type="ECO:0000313" key="2">
    <source>
        <dbReference type="EMBL" id="CAG8463373.1"/>
    </source>
</evidence>
<name>A0A9N8VWG2_9GLOM</name>
<protein>
    <submittedName>
        <fullName evidence="2">291_t:CDS:1</fullName>
    </submittedName>
</protein>
<dbReference type="Proteomes" id="UP000789570">
    <property type="component" value="Unassembled WGS sequence"/>
</dbReference>
<evidence type="ECO:0000259" key="1">
    <source>
        <dbReference type="Pfam" id="PF12937"/>
    </source>
</evidence>
<keyword evidence="3" id="KW-1185">Reference proteome</keyword>
<dbReference type="SUPFAM" id="SSF52047">
    <property type="entry name" value="RNI-like"/>
    <property type="match status" value="1"/>
</dbReference>
<accession>A0A9N8VWG2</accession>
<dbReference type="AlphaFoldDB" id="A0A9N8VWG2"/>
<gene>
    <name evidence="2" type="ORF">FCALED_LOCUS1858</name>
</gene>
<dbReference type="OrthoDB" id="2351318at2759"/>
<comment type="caution">
    <text evidence="2">The sequence shown here is derived from an EMBL/GenBank/DDBJ whole genome shotgun (WGS) entry which is preliminary data.</text>
</comment>
<dbReference type="SUPFAM" id="SSF81383">
    <property type="entry name" value="F-box domain"/>
    <property type="match status" value="1"/>
</dbReference>
<dbReference type="Pfam" id="PF12937">
    <property type="entry name" value="F-box-like"/>
    <property type="match status" value="1"/>
</dbReference>
<proteinExistence type="predicted"/>